<dbReference type="STRING" id="46177.SAMN05660976_05279"/>
<dbReference type="OrthoDB" id="4774031at2"/>
<keyword evidence="3" id="KW-1185">Reference proteome</keyword>
<evidence type="ECO:0000313" key="3">
    <source>
        <dbReference type="Proteomes" id="UP000198953"/>
    </source>
</evidence>
<dbReference type="InterPro" id="IPR010982">
    <property type="entry name" value="Lambda_DNA-bd_dom_sf"/>
</dbReference>
<dbReference type="PROSITE" id="PS50943">
    <property type="entry name" value="HTH_CROC1"/>
    <property type="match status" value="1"/>
</dbReference>
<accession>A0A1H7YWM8</accession>
<evidence type="ECO:0000259" key="1">
    <source>
        <dbReference type="PROSITE" id="PS50943"/>
    </source>
</evidence>
<dbReference type="EMBL" id="FOBF01000014">
    <property type="protein sequence ID" value="SEM49768.1"/>
    <property type="molecule type" value="Genomic_DNA"/>
</dbReference>
<dbReference type="InterPro" id="IPR001387">
    <property type="entry name" value="Cro/C1-type_HTH"/>
</dbReference>
<dbReference type="SUPFAM" id="SSF47413">
    <property type="entry name" value="lambda repressor-like DNA-binding domains"/>
    <property type="match status" value="1"/>
</dbReference>
<organism evidence="2 3">
    <name type="scientific">Nonomuraea pusilla</name>
    <dbReference type="NCBI Taxonomy" id="46177"/>
    <lineage>
        <taxon>Bacteria</taxon>
        <taxon>Bacillati</taxon>
        <taxon>Actinomycetota</taxon>
        <taxon>Actinomycetes</taxon>
        <taxon>Streptosporangiales</taxon>
        <taxon>Streptosporangiaceae</taxon>
        <taxon>Nonomuraea</taxon>
    </lineage>
</organism>
<dbReference type="AlphaFoldDB" id="A0A1H7YWM8"/>
<name>A0A1H7YWM8_9ACTN</name>
<dbReference type="RefSeq" id="WP_091103432.1">
    <property type="nucleotide sequence ID" value="NZ_FOBF01000014.1"/>
</dbReference>
<protein>
    <submittedName>
        <fullName evidence="2">Helix-turn-helix domain-containing protein</fullName>
    </submittedName>
</protein>
<dbReference type="CDD" id="cd00093">
    <property type="entry name" value="HTH_XRE"/>
    <property type="match status" value="1"/>
</dbReference>
<evidence type="ECO:0000313" key="2">
    <source>
        <dbReference type="EMBL" id="SEM49768.1"/>
    </source>
</evidence>
<sequence length="92" mass="9969">MTAPSFIGPQVRIRDLRKAHGLTIPALVQRIRTFGVTVHKDTISNVELGYRRASDELLTAWAKALGINPLDVCQPPADQDAYSGVDREAGAA</sequence>
<gene>
    <name evidence="2" type="ORF">SAMN05660976_05279</name>
</gene>
<dbReference type="SMART" id="SM00530">
    <property type="entry name" value="HTH_XRE"/>
    <property type="match status" value="1"/>
</dbReference>
<feature type="domain" description="HTH cro/C1-type" evidence="1">
    <location>
        <begin position="13"/>
        <end position="72"/>
    </location>
</feature>
<dbReference type="Pfam" id="PF01381">
    <property type="entry name" value="HTH_3"/>
    <property type="match status" value="1"/>
</dbReference>
<reference evidence="2 3" key="1">
    <citation type="submission" date="2016-10" db="EMBL/GenBank/DDBJ databases">
        <authorList>
            <person name="de Groot N.N."/>
        </authorList>
    </citation>
    <scope>NUCLEOTIDE SEQUENCE [LARGE SCALE GENOMIC DNA]</scope>
    <source>
        <strain evidence="2 3">DSM 43357</strain>
    </source>
</reference>
<dbReference type="Proteomes" id="UP000198953">
    <property type="component" value="Unassembled WGS sequence"/>
</dbReference>
<dbReference type="GO" id="GO:0003677">
    <property type="term" value="F:DNA binding"/>
    <property type="evidence" value="ECO:0007669"/>
    <property type="project" value="InterPro"/>
</dbReference>
<dbReference type="Gene3D" id="1.10.260.40">
    <property type="entry name" value="lambda repressor-like DNA-binding domains"/>
    <property type="match status" value="1"/>
</dbReference>
<proteinExistence type="predicted"/>